<evidence type="ECO:0000313" key="8">
    <source>
        <dbReference type="Proteomes" id="UP000008983"/>
    </source>
</evidence>
<dbReference type="EMBL" id="GL984061">
    <property type="protein sequence ID" value="EGR30122.1"/>
    <property type="molecule type" value="Genomic_DNA"/>
</dbReference>
<gene>
    <name evidence="7" type="ORF">IMG5_141450</name>
</gene>
<dbReference type="Pfam" id="PF00069">
    <property type="entry name" value="Pkinase"/>
    <property type="match status" value="1"/>
</dbReference>
<keyword evidence="5" id="KW-0067">ATP-binding</keyword>
<dbReference type="SMART" id="SM00220">
    <property type="entry name" value="S_TKc"/>
    <property type="match status" value="1"/>
</dbReference>
<dbReference type="EC" id="2.7.11.13" evidence="7"/>
<dbReference type="Gene3D" id="1.10.510.10">
    <property type="entry name" value="Transferase(Phosphotransferase) domain 1"/>
    <property type="match status" value="1"/>
</dbReference>
<keyword evidence="2 7" id="KW-0808">Transferase</keyword>
<evidence type="ECO:0000259" key="6">
    <source>
        <dbReference type="PROSITE" id="PS50011"/>
    </source>
</evidence>
<keyword evidence="3" id="KW-0547">Nucleotide-binding</keyword>
<reference evidence="7 8" key="1">
    <citation type="submission" date="2011-07" db="EMBL/GenBank/DDBJ databases">
        <authorList>
            <person name="Coyne R."/>
            <person name="Brami D."/>
            <person name="Johnson J."/>
            <person name="Hostetler J."/>
            <person name="Hannick L."/>
            <person name="Clark T."/>
            <person name="Cassidy-Hanley D."/>
            <person name="Inman J."/>
        </authorList>
    </citation>
    <scope>NUCLEOTIDE SEQUENCE [LARGE SCALE GENOMIC DNA]</scope>
    <source>
        <strain evidence="7 8">G5</strain>
    </source>
</reference>
<dbReference type="eggNOG" id="KOG0603">
    <property type="taxonomic scope" value="Eukaryota"/>
</dbReference>
<dbReference type="GO" id="GO:0004697">
    <property type="term" value="F:diacylglycerol-dependent serine/threonine kinase activity"/>
    <property type="evidence" value="ECO:0007669"/>
    <property type="project" value="UniProtKB-EC"/>
</dbReference>
<dbReference type="SUPFAM" id="SSF56112">
    <property type="entry name" value="Protein kinase-like (PK-like)"/>
    <property type="match status" value="1"/>
</dbReference>
<dbReference type="InParanoid" id="G0QXD4"/>
<keyword evidence="1" id="KW-0723">Serine/threonine-protein kinase</keyword>
<dbReference type="InterPro" id="IPR011009">
    <property type="entry name" value="Kinase-like_dom_sf"/>
</dbReference>
<dbReference type="RefSeq" id="XP_004031358.1">
    <property type="nucleotide sequence ID" value="XM_004031310.1"/>
</dbReference>
<dbReference type="GeneID" id="14906234"/>
<dbReference type="PROSITE" id="PS50011">
    <property type="entry name" value="PROTEIN_KINASE_DOM"/>
    <property type="match status" value="1"/>
</dbReference>
<evidence type="ECO:0000256" key="4">
    <source>
        <dbReference type="ARBA" id="ARBA00022777"/>
    </source>
</evidence>
<evidence type="ECO:0000256" key="1">
    <source>
        <dbReference type="ARBA" id="ARBA00022527"/>
    </source>
</evidence>
<dbReference type="Proteomes" id="UP000008983">
    <property type="component" value="Unassembled WGS sequence"/>
</dbReference>
<evidence type="ECO:0000313" key="7">
    <source>
        <dbReference type="EMBL" id="EGR30122.1"/>
    </source>
</evidence>
<dbReference type="PANTHER" id="PTHR24351">
    <property type="entry name" value="RIBOSOMAL PROTEIN S6 KINASE"/>
    <property type="match status" value="1"/>
</dbReference>
<dbReference type="PROSITE" id="PS00108">
    <property type="entry name" value="PROTEIN_KINASE_ST"/>
    <property type="match status" value="1"/>
</dbReference>
<sequence length="204" mass="24106">MKIVKKDKIIARNFMGKMNCEKKVLLENKSPFLVSLRYAFQSQNKLYLVMEYCSGGDLYFYLKKYTRFSIQTAKFIGAEVLLGLYYLHHDMKIVYRDLKPENILLTSNGHIKISDFGLGKQLKNEDDLTYTFIGTQEYIAPEMILNQINQNEHGYTQKCDIWAFGIFLYELIHGRPPFIHPMRNCKNKYHNIFKVKIILELKVR</sequence>
<dbReference type="InterPro" id="IPR045270">
    <property type="entry name" value="STKc_AGC"/>
</dbReference>
<evidence type="ECO:0000256" key="3">
    <source>
        <dbReference type="ARBA" id="ARBA00022741"/>
    </source>
</evidence>
<dbReference type="InterPro" id="IPR000719">
    <property type="entry name" value="Prot_kinase_dom"/>
</dbReference>
<dbReference type="GO" id="GO:0005524">
    <property type="term" value="F:ATP binding"/>
    <property type="evidence" value="ECO:0007669"/>
    <property type="project" value="UniProtKB-KW"/>
</dbReference>
<feature type="domain" description="Protein kinase" evidence="6">
    <location>
        <begin position="1"/>
        <end position="204"/>
    </location>
</feature>
<protein>
    <submittedName>
        <fullName evidence="7">Protein kinase domain protein</fullName>
        <ecNumber evidence="7">2.7.11.13</ecNumber>
    </submittedName>
</protein>
<dbReference type="AlphaFoldDB" id="G0QXD4"/>
<dbReference type="InterPro" id="IPR008271">
    <property type="entry name" value="Ser/Thr_kinase_AS"/>
</dbReference>
<organism evidence="7 8">
    <name type="scientific">Ichthyophthirius multifiliis</name>
    <name type="common">White spot disease agent</name>
    <name type="synonym">Ich</name>
    <dbReference type="NCBI Taxonomy" id="5932"/>
    <lineage>
        <taxon>Eukaryota</taxon>
        <taxon>Sar</taxon>
        <taxon>Alveolata</taxon>
        <taxon>Ciliophora</taxon>
        <taxon>Intramacronucleata</taxon>
        <taxon>Oligohymenophorea</taxon>
        <taxon>Hymenostomatida</taxon>
        <taxon>Ophryoglenina</taxon>
        <taxon>Ichthyophthirius</taxon>
    </lineage>
</organism>
<dbReference type="OMA" id="HDIHRDE"/>
<evidence type="ECO:0000256" key="5">
    <source>
        <dbReference type="ARBA" id="ARBA00022840"/>
    </source>
</evidence>
<evidence type="ECO:0000256" key="2">
    <source>
        <dbReference type="ARBA" id="ARBA00022679"/>
    </source>
</evidence>
<keyword evidence="8" id="KW-1185">Reference proteome</keyword>
<dbReference type="STRING" id="857967.G0QXD4"/>
<proteinExistence type="predicted"/>
<dbReference type="CDD" id="cd05123">
    <property type="entry name" value="STKc_AGC"/>
    <property type="match status" value="1"/>
</dbReference>
<name>G0QXD4_ICHMU</name>
<dbReference type="FunFam" id="1.10.510.10:FF:000551">
    <property type="entry name" value="Non-specific serine/threonine protein kinase"/>
    <property type="match status" value="1"/>
</dbReference>
<dbReference type="OrthoDB" id="63267at2759"/>
<accession>G0QXD4</accession>
<dbReference type="Gene3D" id="3.30.200.20">
    <property type="entry name" value="Phosphorylase Kinase, domain 1"/>
    <property type="match status" value="1"/>
</dbReference>
<keyword evidence="4 7" id="KW-0418">Kinase</keyword>